<dbReference type="Proteomes" id="UP000235803">
    <property type="component" value="Unassembled WGS sequence"/>
</dbReference>
<feature type="domain" description="MoaB/Mog" evidence="12">
    <location>
        <begin position="186"/>
        <end position="328"/>
    </location>
</feature>
<dbReference type="GO" id="GO:0061599">
    <property type="term" value="F:molybdopterin molybdotransferase activity"/>
    <property type="evidence" value="ECO:0007669"/>
    <property type="project" value="UniProtKB-UniRule"/>
</dbReference>
<dbReference type="SUPFAM" id="SSF63882">
    <property type="entry name" value="MoeA N-terminal region -like"/>
    <property type="match status" value="1"/>
</dbReference>
<dbReference type="AlphaFoldDB" id="A0A2N7UAB0"/>
<evidence type="ECO:0000256" key="2">
    <source>
        <dbReference type="ARBA" id="ARBA00002901"/>
    </source>
</evidence>
<dbReference type="Gene3D" id="2.170.190.11">
    <property type="entry name" value="Molybdopterin biosynthesis moea protein, domain 3"/>
    <property type="match status" value="1"/>
</dbReference>
<evidence type="ECO:0000256" key="10">
    <source>
        <dbReference type="ARBA" id="ARBA00047317"/>
    </source>
</evidence>
<dbReference type="InterPro" id="IPR036135">
    <property type="entry name" value="MoeA_linker/N_sf"/>
</dbReference>
<dbReference type="FunFam" id="3.40.980.10:FF:000004">
    <property type="entry name" value="Molybdopterin molybdenumtransferase"/>
    <property type="match status" value="1"/>
</dbReference>
<dbReference type="PANTHER" id="PTHR10192">
    <property type="entry name" value="MOLYBDOPTERIN BIOSYNTHESIS PROTEIN"/>
    <property type="match status" value="1"/>
</dbReference>
<dbReference type="NCBIfam" id="NF045515">
    <property type="entry name" value="Glp_gephyrin"/>
    <property type="match status" value="1"/>
</dbReference>
<proteinExistence type="inferred from homology"/>
<dbReference type="EC" id="2.10.1.1" evidence="11"/>
<keyword evidence="7 11" id="KW-0479">Metal-binding</keyword>
<dbReference type="InterPro" id="IPR036425">
    <property type="entry name" value="MoaB/Mog-like_dom_sf"/>
</dbReference>
<dbReference type="RefSeq" id="WP_102651798.1">
    <property type="nucleotide sequence ID" value="NZ_PNRF01000007.1"/>
</dbReference>
<dbReference type="Gene3D" id="3.90.105.10">
    <property type="entry name" value="Molybdopterin biosynthesis moea protein, domain 2"/>
    <property type="match status" value="1"/>
</dbReference>
<name>A0A2N7UAB0_9GAMM</name>
<keyword evidence="6 11" id="KW-0808">Transferase</keyword>
<evidence type="ECO:0000259" key="12">
    <source>
        <dbReference type="SMART" id="SM00852"/>
    </source>
</evidence>
<dbReference type="NCBIfam" id="TIGR00177">
    <property type="entry name" value="molyb_syn"/>
    <property type="match status" value="1"/>
</dbReference>
<dbReference type="Pfam" id="PF00994">
    <property type="entry name" value="MoCF_biosynth"/>
    <property type="match status" value="1"/>
</dbReference>
<dbReference type="UniPathway" id="UPA00344"/>
<keyword evidence="14" id="KW-1185">Reference proteome</keyword>
<dbReference type="InterPro" id="IPR038987">
    <property type="entry name" value="MoeA-like"/>
</dbReference>
<evidence type="ECO:0000256" key="4">
    <source>
        <dbReference type="ARBA" id="ARBA00010763"/>
    </source>
</evidence>
<dbReference type="PROSITE" id="PS01079">
    <property type="entry name" value="MOCF_BIOSYNTHESIS_2"/>
    <property type="match status" value="1"/>
</dbReference>
<dbReference type="SMART" id="SM00852">
    <property type="entry name" value="MoCF_biosynth"/>
    <property type="match status" value="1"/>
</dbReference>
<dbReference type="Gene3D" id="2.40.340.10">
    <property type="entry name" value="MoeA, C-terminal, domain IV"/>
    <property type="match status" value="1"/>
</dbReference>
<dbReference type="GO" id="GO:0005829">
    <property type="term" value="C:cytosol"/>
    <property type="evidence" value="ECO:0007669"/>
    <property type="project" value="TreeGrafter"/>
</dbReference>
<dbReference type="GO" id="GO:0006777">
    <property type="term" value="P:Mo-molybdopterin cofactor biosynthetic process"/>
    <property type="evidence" value="ECO:0007669"/>
    <property type="project" value="UniProtKB-UniRule"/>
</dbReference>
<evidence type="ECO:0000256" key="9">
    <source>
        <dbReference type="ARBA" id="ARBA00023150"/>
    </source>
</evidence>
<keyword evidence="8 11" id="KW-0460">Magnesium</keyword>
<dbReference type="Pfam" id="PF03453">
    <property type="entry name" value="MoeA_N"/>
    <property type="match status" value="1"/>
</dbReference>
<keyword evidence="5 11" id="KW-0500">Molybdenum</keyword>
<dbReference type="InterPro" id="IPR036688">
    <property type="entry name" value="MoeA_C_domain_IV_sf"/>
</dbReference>
<dbReference type="SUPFAM" id="SSF63867">
    <property type="entry name" value="MoeA C-terminal domain-like"/>
    <property type="match status" value="1"/>
</dbReference>
<evidence type="ECO:0000256" key="11">
    <source>
        <dbReference type="RuleBase" id="RU365090"/>
    </source>
</evidence>
<gene>
    <name evidence="13" type="ORF">C1H69_02295</name>
</gene>
<dbReference type="SUPFAM" id="SSF53218">
    <property type="entry name" value="Molybdenum cofactor biosynthesis proteins"/>
    <property type="match status" value="1"/>
</dbReference>
<comment type="similarity">
    <text evidence="4 11">Belongs to the MoeA family.</text>
</comment>
<dbReference type="InterPro" id="IPR001453">
    <property type="entry name" value="MoaB/Mog_dom"/>
</dbReference>
<keyword evidence="9 11" id="KW-0501">Molybdenum cofactor biosynthesis</keyword>
<evidence type="ECO:0000313" key="14">
    <source>
        <dbReference type="Proteomes" id="UP000235803"/>
    </source>
</evidence>
<evidence type="ECO:0000256" key="8">
    <source>
        <dbReference type="ARBA" id="ARBA00022842"/>
    </source>
</evidence>
<sequence>MSCANLGKALLDLEVARERMIAAARPIQGEERLALVRAAGRVLACDMTAQLDMPGVDNSAMDGYAFRLAELKAAGEEGLPVVMRVPAGAAVSALPDTGCARIFTGAPVPEGADCVIPQERVTLDGEGHMHVIGEVTSGANIRRRGEEYRGGDALLSAGSTLDAPALAMLASQGFAEVPVLPRLTAALISTGDELLEPGLPYAPGRVYNSNRVMLQALLERQGCDVLDLGIVADTSEALREAFVVARDSADLVICTGGVSVGEEDHVRPVLDELGGLVFHGVAIKPGKPFAFGFLDDGTPEGVPMIGLPGNPVASLVGWQLLARPFIQRCQGRAVGVLQRVTARAGFSRRGSPGRCELLRVTLDWQGGLPVAFLAGGQGSHMLRAASQAHGYLMMAADTDVEEGHEYPYLPAGQFDG</sequence>
<comment type="function">
    <text evidence="2 11">Catalyzes the insertion of molybdate into adenylated molybdopterin with the concomitant release of AMP.</text>
</comment>
<protein>
    <recommendedName>
        <fullName evidence="11">Molybdopterin molybdenumtransferase</fullName>
        <ecNumber evidence="11">2.10.1.1</ecNumber>
    </recommendedName>
</protein>
<evidence type="ECO:0000256" key="5">
    <source>
        <dbReference type="ARBA" id="ARBA00022505"/>
    </source>
</evidence>
<comment type="caution">
    <text evidence="13">The sequence shown here is derived from an EMBL/GenBank/DDBJ whole genome shotgun (WGS) entry which is preliminary data.</text>
</comment>
<dbReference type="OrthoDB" id="9804758at2"/>
<evidence type="ECO:0000256" key="3">
    <source>
        <dbReference type="ARBA" id="ARBA00005046"/>
    </source>
</evidence>
<dbReference type="InterPro" id="IPR008284">
    <property type="entry name" value="MoCF_biosynth_CS"/>
</dbReference>
<evidence type="ECO:0000256" key="1">
    <source>
        <dbReference type="ARBA" id="ARBA00001946"/>
    </source>
</evidence>
<dbReference type="CDD" id="cd00887">
    <property type="entry name" value="MoeA"/>
    <property type="match status" value="1"/>
</dbReference>
<comment type="catalytic activity">
    <reaction evidence="10">
        <text>adenylyl-molybdopterin + molybdate = Mo-molybdopterin + AMP + H(+)</text>
        <dbReference type="Rhea" id="RHEA:35047"/>
        <dbReference type="ChEBI" id="CHEBI:15378"/>
        <dbReference type="ChEBI" id="CHEBI:36264"/>
        <dbReference type="ChEBI" id="CHEBI:62727"/>
        <dbReference type="ChEBI" id="CHEBI:71302"/>
        <dbReference type="ChEBI" id="CHEBI:456215"/>
        <dbReference type="EC" id="2.10.1.1"/>
    </reaction>
</comment>
<dbReference type="Gene3D" id="3.40.980.10">
    <property type="entry name" value="MoaB/Mog-like domain"/>
    <property type="match status" value="1"/>
</dbReference>
<dbReference type="GO" id="GO:0046872">
    <property type="term" value="F:metal ion binding"/>
    <property type="evidence" value="ECO:0007669"/>
    <property type="project" value="UniProtKB-UniRule"/>
</dbReference>
<evidence type="ECO:0000256" key="7">
    <source>
        <dbReference type="ARBA" id="ARBA00022723"/>
    </source>
</evidence>
<evidence type="ECO:0000256" key="6">
    <source>
        <dbReference type="ARBA" id="ARBA00022679"/>
    </source>
</evidence>
<dbReference type="Pfam" id="PF03454">
    <property type="entry name" value="MoeA_C"/>
    <property type="match status" value="1"/>
</dbReference>
<comment type="pathway">
    <text evidence="3 11">Cofactor biosynthesis; molybdopterin biosynthesis.</text>
</comment>
<comment type="cofactor">
    <cofactor evidence="1 11">
        <name>Mg(2+)</name>
        <dbReference type="ChEBI" id="CHEBI:18420"/>
    </cofactor>
</comment>
<dbReference type="PANTHER" id="PTHR10192:SF5">
    <property type="entry name" value="GEPHYRIN"/>
    <property type="match status" value="1"/>
</dbReference>
<dbReference type="InterPro" id="IPR005110">
    <property type="entry name" value="MoeA_linker/N"/>
</dbReference>
<accession>A0A2N7UAB0</accession>
<reference evidence="13 14" key="1">
    <citation type="submission" date="2018-01" db="EMBL/GenBank/DDBJ databases">
        <title>Halomonas endophytica sp. nov., isolated from storage liquid in the stems of Populus euphratica.</title>
        <authorList>
            <person name="Chen C."/>
        </authorList>
    </citation>
    <scope>NUCLEOTIDE SEQUENCE [LARGE SCALE GENOMIC DNA]</scope>
    <source>
        <strain evidence="13 14">MC28</strain>
    </source>
</reference>
<organism evidence="13 14">
    <name type="scientific">Billgrantia endophytica</name>
    <dbReference type="NCBI Taxonomy" id="2033802"/>
    <lineage>
        <taxon>Bacteria</taxon>
        <taxon>Pseudomonadati</taxon>
        <taxon>Pseudomonadota</taxon>
        <taxon>Gammaproteobacteria</taxon>
        <taxon>Oceanospirillales</taxon>
        <taxon>Halomonadaceae</taxon>
        <taxon>Billgrantia</taxon>
    </lineage>
</organism>
<dbReference type="InterPro" id="IPR005111">
    <property type="entry name" value="MoeA_C_domain_IV"/>
</dbReference>
<evidence type="ECO:0000313" key="13">
    <source>
        <dbReference type="EMBL" id="PMR77384.1"/>
    </source>
</evidence>
<dbReference type="EMBL" id="PNRF01000007">
    <property type="protein sequence ID" value="PMR77384.1"/>
    <property type="molecule type" value="Genomic_DNA"/>
</dbReference>